<evidence type="ECO:0000256" key="1">
    <source>
        <dbReference type="ARBA" id="ARBA00005233"/>
    </source>
</evidence>
<evidence type="ECO:0000313" key="5">
    <source>
        <dbReference type="EMBL" id="WND06658.1"/>
    </source>
</evidence>
<dbReference type="PANTHER" id="PTHR30093:SF34">
    <property type="entry name" value="PREPILIN PEPTIDASE-DEPENDENT PROTEIN D"/>
    <property type="match status" value="1"/>
</dbReference>
<keyword evidence="4" id="KW-1133">Transmembrane helix</keyword>
<proteinExistence type="inferred from homology"/>
<reference evidence="5" key="1">
    <citation type="submission" date="2023-09" db="EMBL/GenBank/DDBJ databases">
        <title>Acinetobacter soli.</title>
        <authorList>
            <person name="Kim B."/>
            <person name="Kim D."/>
            <person name="Park D."/>
        </authorList>
    </citation>
    <scope>NUCLEOTIDE SEQUENCE</scope>
    <source>
        <strain evidence="5">2023.05</strain>
    </source>
</reference>
<dbReference type="AlphaFoldDB" id="A0AB38YYX2"/>
<evidence type="ECO:0000256" key="2">
    <source>
        <dbReference type="ARBA" id="ARBA00022481"/>
    </source>
</evidence>
<dbReference type="Pfam" id="PF07963">
    <property type="entry name" value="N_methyl"/>
    <property type="match status" value="1"/>
</dbReference>
<dbReference type="Gene3D" id="3.30.700.10">
    <property type="entry name" value="Glycoprotein, Type 4 Pilin"/>
    <property type="match status" value="1"/>
</dbReference>
<dbReference type="EMBL" id="CP134206">
    <property type="protein sequence ID" value="WND06658.1"/>
    <property type="molecule type" value="Genomic_DNA"/>
</dbReference>
<protein>
    <submittedName>
        <fullName evidence="5">Pilin</fullName>
    </submittedName>
</protein>
<feature type="transmembrane region" description="Helical" evidence="4">
    <location>
        <begin position="7"/>
        <end position="31"/>
    </location>
</feature>
<dbReference type="GO" id="GO:0009289">
    <property type="term" value="C:pilus"/>
    <property type="evidence" value="ECO:0007669"/>
    <property type="project" value="InterPro"/>
</dbReference>
<organism evidence="5 6">
    <name type="scientific">Acinetobacter soli</name>
    <dbReference type="NCBI Taxonomy" id="487316"/>
    <lineage>
        <taxon>Bacteria</taxon>
        <taxon>Pseudomonadati</taxon>
        <taxon>Pseudomonadota</taxon>
        <taxon>Gammaproteobacteria</taxon>
        <taxon>Moraxellales</taxon>
        <taxon>Moraxellaceae</taxon>
        <taxon>Acinetobacter</taxon>
    </lineage>
</organism>
<dbReference type="Proteomes" id="UP001256400">
    <property type="component" value="Chromosome"/>
</dbReference>
<dbReference type="NCBIfam" id="TIGR02532">
    <property type="entry name" value="IV_pilin_GFxxxE"/>
    <property type="match status" value="1"/>
</dbReference>
<dbReference type="InterPro" id="IPR001082">
    <property type="entry name" value="Pilin"/>
</dbReference>
<dbReference type="Pfam" id="PF00114">
    <property type="entry name" value="Pilin"/>
    <property type="match status" value="1"/>
</dbReference>
<sequence length="167" mass="17621">MNKMQKGFTLIELMIVVAIIGILAAVALPAYQDYTARAKMSEVVLAATTCKNTISEAADSGLNTEVAINKWGCGEAGSADAVTSKYVKEITTTPAGEISVEAQNIKATDVDGKKVTLTPYSSSDFTTAMTAGDYVNGANKPIRTWKCSFDGDNKYVPASCRNTTSGT</sequence>
<dbReference type="SUPFAM" id="SSF54523">
    <property type="entry name" value="Pili subunits"/>
    <property type="match status" value="1"/>
</dbReference>
<accession>A0AB38YYX2</accession>
<gene>
    <name evidence="5" type="ORF">RHP80_05810</name>
</gene>
<dbReference type="InterPro" id="IPR012902">
    <property type="entry name" value="N_methyl_site"/>
</dbReference>
<keyword evidence="3" id="KW-0281">Fimbrium</keyword>
<dbReference type="GO" id="GO:0007155">
    <property type="term" value="P:cell adhesion"/>
    <property type="evidence" value="ECO:0007669"/>
    <property type="project" value="InterPro"/>
</dbReference>
<evidence type="ECO:0000313" key="6">
    <source>
        <dbReference type="Proteomes" id="UP001256400"/>
    </source>
</evidence>
<evidence type="ECO:0000256" key="4">
    <source>
        <dbReference type="SAM" id="Phobius"/>
    </source>
</evidence>
<keyword evidence="4" id="KW-0812">Transmembrane</keyword>
<keyword evidence="4" id="KW-0472">Membrane</keyword>
<evidence type="ECO:0000256" key="3">
    <source>
        <dbReference type="RuleBase" id="RU000389"/>
    </source>
</evidence>
<dbReference type="InterPro" id="IPR045584">
    <property type="entry name" value="Pilin-like"/>
</dbReference>
<dbReference type="PANTHER" id="PTHR30093">
    <property type="entry name" value="GENERAL SECRETION PATHWAY PROTEIN G"/>
    <property type="match status" value="1"/>
</dbReference>
<name>A0AB38YYX2_9GAMM</name>
<comment type="similarity">
    <text evidence="1 3">Belongs to the N-Me-Phe pilin family.</text>
</comment>
<keyword evidence="2" id="KW-0488">Methylation</keyword>
<dbReference type="PROSITE" id="PS00409">
    <property type="entry name" value="PROKAR_NTER_METHYL"/>
    <property type="match status" value="1"/>
</dbReference>